<dbReference type="AlphaFoldDB" id="A0A517YEU9"/>
<feature type="signal peptide" evidence="1">
    <location>
        <begin position="1"/>
        <end position="21"/>
    </location>
</feature>
<accession>A0A517YEU9</accession>
<protein>
    <submittedName>
        <fullName evidence="2">Uncharacterized protein</fullName>
    </submittedName>
</protein>
<dbReference type="KEGG" id="aagg:ETAA8_38710"/>
<name>A0A517YEU9_9BACT</name>
<evidence type="ECO:0000313" key="2">
    <source>
        <dbReference type="EMBL" id="QDU28766.1"/>
    </source>
</evidence>
<evidence type="ECO:0000313" key="3">
    <source>
        <dbReference type="Proteomes" id="UP000315017"/>
    </source>
</evidence>
<proteinExistence type="predicted"/>
<keyword evidence="3" id="KW-1185">Reference proteome</keyword>
<reference evidence="2 3" key="1">
    <citation type="submission" date="2019-02" db="EMBL/GenBank/DDBJ databases">
        <title>Deep-cultivation of Planctomycetes and their phenomic and genomic characterization uncovers novel biology.</title>
        <authorList>
            <person name="Wiegand S."/>
            <person name="Jogler M."/>
            <person name="Boedeker C."/>
            <person name="Pinto D."/>
            <person name="Vollmers J."/>
            <person name="Rivas-Marin E."/>
            <person name="Kohn T."/>
            <person name="Peeters S.H."/>
            <person name="Heuer A."/>
            <person name="Rast P."/>
            <person name="Oberbeckmann S."/>
            <person name="Bunk B."/>
            <person name="Jeske O."/>
            <person name="Meyerdierks A."/>
            <person name="Storesund J.E."/>
            <person name="Kallscheuer N."/>
            <person name="Luecker S."/>
            <person name="Lage O.M."/>
            <person name="Pohl T."/>
            <person name="Merkel B.J."/>
            <person name="Hornburger P."/>
            <person name="Mueller R.-W."/>
            <person name="Bruemmer F."/>
            <person name="Labrenz M."/>
            <person name="Spormann A.M."/>
            <person name="Op den Camp H."/>
            <person name="Overmann J."/>
            <person name="Amann R."/>
            <person name="Jetten M.S.M."/>
            <person name="Mascher T."/>
            <person name="Medema M.H."/>
            <person name="Devos D.P."/>
            <person name="Kaster A.-K."/>
            <person name="Ovreas L."/>
            <person name="Rohde M."/>
            <person name="Galperin M.Y."/>
            <person name="Jogler C."/>
        </authorList>
    </citation>
    <scope>NUCLEOTIDE SEQUENCE [LARGE SCALE GENOMIC DNA]</scope>
    <source>
        <strain evidence="2 3">ETA_A8</strain>
    </source>
</reference>
<feature type="chain" id="PRO_5022239832" evidence="1">
    <location>
        <begin position="22"/>
        <end position="230"/>
    </location>
</feature>
<dbReference type="RefSeq" id="WP_145091599.1">
    <property type="nucleotide sequence ID" value="NZ_CP036274.1"/>
</dbReference>
<sequence length="230" mass="25631" precursor="true">MLIANRFLFLACVAFSPALLAAEPAAIKKADEFPLEFRIIDPDHQKNAAAKTIEEKLPPLIVMFPGGKTADKVDATAPIGRLEGFRGKSKMLPESNDDPGLPVLLYGLRFHQRKGEDGKLAGYDVELQGEFNAVKVPAPREAMEDFLAGKKATFVLESNLQYGIIATQSKTKLELLRSGDQIFIFSVEGDFTFREAFTFYKSPTLKTETPPARKYLYYGERAKLPELRIL</sequence>
<dbReference type="EMBL" id="CP036274">
    <property type="protein sequence ID" value="QDU28766.1"/>
    <property type="molecule type" value="Genomic_DNA"/>
</dbReference>
<keyword evidence="1" id="KW-0732">Signal</keyword>
<dbReference type="Proteomes" id="UP000315017">
    <property type="component" value="Chromosome"/>
</dbReference>
<evidence type="ECO:0000256" key="1">
    <source>
        <dbReference type="SAM" id="SignalP"/>
    </source>
</evidence>
<gene>
    <name evidence="2" type="ORF">ETAA8_38710</name>
</gene>
<organism evidence="2 3">
    <name type="scientific">Anatilimnocola aggregata</name>
    <dbReference type="NCBI Taxonomy" id="2528021"/>
    <lineage>
        <taxon>Bacteria</taxon>
        <taxon>Pseudomonadati</taxon>
        <taxon>Planctomycetota</taxon>
        <taxon>Planctomycetia</taxon>
        <taxon>Pirellulales</taxon>
        <taxon>Pirellulaceae</taxon>
        <taxon>Anatilimnocola</taxon>
    </lineage>
</organism>